<gene>
    <name evidence="3" type="ORF">CBW21_09175</name>
</gene>
<dbReference type="RefSeq" id="WP_011134572.1">
    <property type="nucleotide sequence ID" value="NZ_CP050992.1"/>
</dbReference>
<feature type="transmembrane region" description="Helical" evidence="2">
    <location>
        <begin position="33"/>
        <end position="51"/>
    </location>
</feature>
<evidence type="ECO:0000256" key="1">
    <source>
        <dbReference type="SAM" id="MobiDB-lite"/>
    </source>
</evidence>
<keyword evidence="2" id="KW-1133">Transmembrane helix</keyword>
<comment type="caution">
    <text evidence="3">The sequence shown here is derived from an EMBL/GenBank/DDBJ whole genome shotgun (WGS) entry which is preliminary data.</text>
</comment>
<evidence type="ECO:0000313" key="4">
    <source>
        <dbReference type="Proteomes" id="UP000196342"/>
    </source>
</evidence>
<keyword evidence="4" id="KW-1185">Reference proteome</keyword>
<evidence type="ECO:0000313" key="3">
    <source>
        <dbReference type="EMBL" id="OVE48716.1"/>
    </source>
</evidence>
<feature type="region of interest" description="Disordered" evidence="1">
    <location>
        <begin position="287"/>
        <end position="308"/>
    </location>
</feature>
<protein>
    <submittedName>
        <fullName evidence="3">Uncharacterized protein</fullName>
    </submittedName>
</protein>
<accession>A0A202BAZ0</accession>
<keyword evidence="2" id="KW-0812">Transmembrane</keyword>
<feature type="compositionally biased region" description="Basic and acidic residues" evidence="1">
    <location>
        <begin position="287"/>
        <end position="297"/>
    </location>
</feature>
<organism evidence="3 4">
    <name type="scientific">Chromobacterium violaceum</name>
    <dbReference type="NCBI Taxonomy" id="536"/>
    <lineage>
        <taxon>Bacteria</taxon>
        <taxon>Pseudomonadati</taxon>
        <taxon>Pseudomonadota</taxon>
        <taxon>Betaproteobacteria</taxon>
        <taxon>Neisseriales</taxon>
        <taxon>Chromobacteriaceae</taxon>
        <taxon>Chromobacterium</taxon>
    </lineage>
</organism>
<evidence type="ECO:0000256" key="2">
    <source>
        <dbReference type="SAM" id="Phobius"/>
    </source>
</evidence>
<keyword evidence="2" id="KW-0472">Membrane</keyword>
<dbReference type="GeneID" id="66366710"/>
<dbReference type="EMBL" id="NHOO01000006">
    <property type="protein sequence ID" value="OVE48716.1"/>
    <property type="molecule type" value="Genomic_DNA"/>
</dbReference>
<sequence>MIAPVQPWRWIRLQIGLAVNGGIQYTLLINHPLFWPALGLTSLLIALLLLWPVPAIAAPHPAPSGGGDESYWRDYASHVYALLPLWAGHIALSREQIDEAASHLTQRFDGMLRLLGHQPDQENGPYPIDSAETRMSDTLDALQQPAGLQRKLSAELQQLRQSSLQLDALAQAGGDSPHTGQIAEQARSLAQRLQALDQEIGASCHACKLGAPADIPGFDLAATVEDVLTHLQFQDRVSQILSHVQNDIWQLEASLHEALNCDGELPPPPDTDAWLSALKNSYTTHEQRALHGREGNDKAPGPSDITFF</sequence>
<dbReference type="AlphaFoldDB" id="A0A202BAZ0"/>
<reference evidence="3 4" key="1">
    <citation type="submission" date="2017-05" db="EMBL/GenBank/DDBJ databases">
        <title>Chromobacterium violaceum GHPS1 isolated from Hydrocarbon polluted soil in French Guiana display an awesome secondary metabolite arsenal and a battery of drug and heavy-metal-resistance and detoxification of xenobiotics proteins.</title>
        <authorList>
            <person name="Belbahri L."/>
        </authorList>
    </citation>
    <scope>NUCLEOTIDE SEQUENCE [LARGE SCALE GENOMIC DNA]</scope>
    <source>
        <strain evidence="3 4">GHPS1</strain>
    </source>
</reference>
<name>A0A202BAZ0_CHRVL</name>
<proteinExistence type="predicted"/>
<dbReference type="Proteomes" id="UP000196342">
    <property type="component" value="Unassembled WGS sequence"/>
</dbReference>